<dbReference type="GO" id="GO:0019867">
    <property type="term" value="C:outer membrane"/>
    <property type="evidence" value="ECO:0007669"/>
    <property type="project" value="InterPro"/>
</dbReference>
<dbReference type="OrthoDB" id="5347351at2"/>
<evidence type="ECO:0008006" key="3">
    <source>
        <dbReference type="Google" id="ProtNLM"/>
    </source>
</evidence>
<dbReference type="eggNOG" id="ENOG5032NRK">
    <property type="taxonomic scope" value="Bacteria"/>
</dbReference>
<dbReference type="KEGG" id="ant:Arnit_0658"/>
<dbReference type="HOGENOM" id="CLU_111074_1_0_7"/>
<dbReference type="GO" id="GO:0043165">
    <property type="term" value="P:Gram-negative-bacterium-type cell outer membrane assembly"/>
    <property type="evidence" value="ECO:0007669"/>
    <property type="project" value="InterPro"/>
</dbReference>
<dbReference type="RefSeq" id="WP_013134468.1">
    <property type="nucleotide sequence ID" value="NC_014166.1"/>
</dbReference>
<protein>
    <recommendedName>
        <fullName evidence="3">Lipoprotein</fullName>
    </recommendedName>
</protein>
<evidence type="ECO:0000313" key="2">
    <source>
        <dbReference type="Proteomes" id="UP000000939"/>
    </source>
</evidence>
<keyword evidence="2" id="KW-1185">Reference proteome</keyword>
<proteinExistence type="predicted"/>
<dbReference type="Proteomes" id="UP000000939">
    <property type="component" value="Chromosome"/>
</dbReference>
<name>D5V290_ARCNC</name>
<dbReference type="InterPro" id="IPR007485">
    <property type="entry name" value="LPS_assembly_LptE"/>
</dbReference>
<dbReference type="AlphaFoldDB" id="D5V290"/>
<dbReference type="STRING" id="572480.Arnit_0658"/>
<gene>
    <name evidence="1" type="ordered locus">Arnit_0658</name>
</gene>
<reference evidence="1 2" key="1">
    <citation type="journal article" date="2010" name="Stand. Genomic Sci.">
        <title>Complete genome sequence of Arcobacter nitrofigilis type strain (CI).</title>
        <authorList>
            <person name="Pati A."/>
            <person name="Gronow S."/>
            <person name="Lapidus A."/>
            <person name="Copeland A."/>
            <person name="Glavina Del Rio T."/>
            <person name="Nolan M."/>
            <person name="Lucas S."/>
            <person name="Tice H."/>
            <person name="Cheng J.F."/>
            <person name="Han C."/>
            <person name="Chertkov O."/>
            <person name="Bruce D."/>
            <person name="Tapia R."/>
            <person name="Goodwin L."/>
            <person name="Pitluck S."/>
            <person name="Liolios K."/>
            <person name="Ivanova N."/>
            <person name="Mavromatis K."/>
            <person name="Chen A."/>
            <person name="Palaniappan K."/>
            <person name="Land M."/>
            <person name="Hauser L."/>
            <person name="Chang Y.J."/>
            <person name="Jeffries C.D."/>
            <person name="Detter J.C."/>
            <person name="Rohde M."/>
            <person name="Goker M."/>
            <person name="Bristow J."/>
            <person name="Eisen J.A."/>
            <person name="Markowitz V."/>
            <person name="Hugenholtz P."/>
            <person name="Klenk H.P."/>
            <person name="Kyrpides N.C."/>
        </authorList>
    </citation>
    <scope>NUCLEOTIDE SEQUENCE [LARGE SCALE GENOMIC DNA]</scope>
    <source>
        <strain evidence="2">ATCC 33309 / DSM 7299 / CCUG 15893 / LMG 7604 / NCTC 12251 / CI</strain>
    </source>
</reference>
<accession>D5V290</accession>
<dbReference type="EMBL" id="CP001999">
    <property type="protein sequence ID" value="ADG92323.1"/>
    <property type="molecule type" value="Genomic_DNA"/>
</dbReference>
<dbReference type="Pfam" id="PF04390">
    <property type="entry name" value="LptE"/>
    <property type="match status" value="1"/>
</dbReference>
<evidence type="ECO:0000313" key="1">
    <source>
        <dbReference type="EMBL" id="ADG92323.1"/>
    </source>
</evidence>
<organism evidence="1 2">
    <name type="scientific">Arcobacter nitrofigilis (strain ATCC 33309 / DSM 7299 / CCUG 15893 / LMG 7604 / NCTC 12251 / CI)</name>
    <name type="common">Campylobacter nitrofigilis</name>
    <dbReference type="NCBI Taxonomy" id="572480"/>
    <lineage>
        <taxon>Bacteria</taxon>
        <taxon>Pseudomonadati</taxon>
        <taxon>Campylobacterota</taxon>
        <taxon>Epsilonproteobacteria</taxon>
        <taxon>Campylobacterales</taxon>
        <taxon>Arcobacteraceae</taxon>
        <taxon>Arcobacter</taxon>
    </lineage>
</organism>
<sequence length="176" mass="19578" precursor="true">MRLKSIVLAVLIGLVFVACGYKPGSYYAKKEIQGKVFVDLKVNIEDPKNSVLIKDAMNELLVHKLDAKLVNKKELADTIVVVRLNSTSFATLQYDTDGYSKLYKATSSINVQYNNVKQKLRRNFNVSGTYDFSIDSGGTISDSKRFEAIKAATSKALDEVISKIAILSFKKPDLED</sequence>
<dbReference type="PROSITE" id="PS51257">
    <property type="entry name" value="PROKAR_LIPOPROTEIN"/>
    <property type="match status" value="1"/>
</dbReference>